<evidence type="ECO:0000256" key="2">
    <source>
        <dbReference type="SAM" id="SignalP"/>
    </source>
</evidence>
<dbReference type="PROSITE" id="PS51257">
    <property type="entry name" value="PROKAR_LIPOPROTEIN"/>
    <property type="match status" value="1"/>
</dbReference>
<reference evidence="3 4" key="1">
    <citation type="submission" date="2019-06" db="EMBL/GenBank/DDBJ databases">
        <title>Sequencing the genomes of 1000 actinobacteria strains.</title>
        <authorList>
            <person name="Klenk H.-P."/>
        </authorList>
    </citation>
    <scope>NUCLEOTIDE SEQUENCE [LARGE SCALE GENOMIC DNA]</scope>
    <source>
        <strain evidence="3 4">DSM 45301</strain>
    </source>
</reference>
<gene>
    <name evidence="3" type="ORF">FB558_7242</name>
</gene>
<feature type="signal peptide" evidence="2">
    <location>
        <begin position="1"/>
        <end position="21"/>
    </location>
</feature>
<evidence type="ECO:0000313" key="3">
    <source>
        <dbReference type="EMBL" id="TQM04211.1"/>
    </source>
</evidence>
<dbReference type="Proteomes" id="UP000315677">
    <property type="component" value="Unassembled WGS sequence"/>
</dbReference>
<evidence type="ECO:0000256" key="1">
    <source>
        <dbReference type="SAM" id="MobiDB-lite"/>
    </source>
</evidence>
<name>A0A543D4F5_9PSEU</name>
<feature type="compositionally biased region" description="Gly residues" evidence="1">
    <location>
        <begin position="42"/>
        <end position="71"/>
    </location>
</feature>
<evidence type="ECO:0000313" key="4">
    <source>
        <dbReference type="Proteomes" id="UP000315677"/>
    </source>
</evidence>
<proteinExistence type="predicted"/>
<dbReference type="AlphaFoldDB" id="A0A543D4F5"/>
<comment type="caution">
    <text evidence="3">The sequence shown here is derived from an EMBL/GenBank/DDBJ whole genome shotgun (WGS) entry which is preliminary data.</text>
</comment>
<sequence length="71" mass="6365">MRRSVLAVVTAGGLLLTAAGACDDGGPGVGDSGEQGDVDGEFGTGGDSGAGEEGAGEPGEGGAGDELGGGG</sequence>
<keyword evidence="2" id="KW-0732">Signal</keyword>
<feature type="chain" id="PRO_5021697793" evidence="2">
    <location>
        <begin position="22"/>
        <end position="71"/>
    </location>
</feature>
<dbReference type="EMBL" id="VFPA01000005">
    <property type="protein sequence ID" value="TQM04211.1"/>
    <property type="molecule type" value="Genomic_DNA"/>
</dbReference>
<feature type="compositionally biased region" description="Gly residues" evidence="1">
    <location>
        <begin position="23"/>
        <end position="33"/>
    </location>
</feature>
<protein>
    <submittedName>
        <fullName evidence="3">Uncharacterized protein</fullName>
    </submittedName>
</protein>
<dbReference type="RefSeq" id="WP_142061404.1">
    <property type="nucleotide sequence ID" value="NZ_VFPA01000005.1"/>
</dbReference>
<organism evidence="3 4">
    <name type="scientific">Pseudonocardia kunmingensis</name>
    <dbReference type="NCBI Taxonomy" id="630975"/>
    <lineage>
        <taxon>Bacteria</taxon>
        <taxon>Bacillati</taxon>
        <taxon>Actinomycetota</taxon>
        <taxon>Actinomycetes</taxon>
        <taxon>Pseudonocardiales</taxon>
        <taxon>Pseudonocardiaceae</taxon>
        <taxon>Pseudonocardia</taxon>
    </lineage>
</organism>
<keyword evidence="4" id="KW-1185">Reference proteome</keyword>
<accession>A0A543D4F5</accession>
<feature type="region of interest" description="Disordered" evidence="1">
    <location>
        <begin position="19"/>
        <end position="71"/>
    </location>
</feature>